<dbReference type="InterPro" id="IPR013694">
    <property type="entry name" value="VIT"/>
</dbReference>
<dbReference type="InterPro" id="IPR036465">
    <property type="entry name" value="vWFA_dom_sf"/>
</dbReference>
<evidence type="ECO:0000259" key="2">
    <source>
        <dbReference type="PROSITE" id="PS50234"/>
    </source>
</evidence>
<sequence length="1019" mass="108494">MTRICAGIYYYTVNSPQTPLPVLSTRLRTEIVDLTATHTLTQIFGNPILADSPDKALPISEAKYTFPLYESCAVTSFTAQIGTKLIQGVVKPKAEAKAVYAAAKQAGKQAALFEQNTGEVFTTSVGNIPAGSFVVVVIKYVHELKQDLEVEGVRLVVPTIIAPKYGWISPDNGLYQEGWGKKWNVMTKELEEACGGIPQAHGISMEILATMNGSIRGIQSPSHPISVDIGIHATGSDAFSPHKARATLALNATSLTGLDKDFTLIVNSTEMANPRAFLAPHPSLPDTSTLMVTLVPKFVLPQQCQEIVFIVDRSGSMYDKISTLKSALHLFLASLPVGTYFNIVSFGNSYSFLWNSSQLYNEETLKTAKKHVDSMDASFGGTEMYEPVKETVDRRRKELNTEVLVLTDGEIWHTETLFKYIGGAAEEGKVRFFSLGVGASVSHLLVEGISRAGKGYSQLVGDGENMQKKVMRMLKAALTPHVNDWSVDWEGKAAQLAEFSDSQAKPDAVVVKPAISLFDQASTPDDPPAAEPLAAANRPPVLQAPSSIPPLFAFTRTTVYYILSTSPTPTTVTLCGSAHDTNTNTIQPLSLSLPVTLITSPFTCRGLYSLAGRKILQDLEEFRCSYLPKDAHPAQIEAEGARLGVQFNLASKWTSFVAVAEDGDQSAEDTAPPPKASLEQQVTMVRGGAMPHGGYAMSSAGARGGMLRGSFARGGGGGGGRGGGGRGGYDRITGGSAVVRSMACSSSPSPPAQPPSAQSVIKESLGHKKKVSRGIPNPSPFASVSTAGSKSSSLFGAPSGSIGPSPFAAASQSSSNSSGVQSAGLFGGAPPSTFGVSSFGTGAFGATPSPPEASSGLFGTLSGFGGSFQSSRKSDAPPIKQHPAPSRSALSEGEDEAEEEEEEIFPENGDVIGLLSRLQQFSGYFNMSKQLLKLLGYSEKQINTVGTKLGIIWTDREKKAALMTLLVLAHLDTKLKDSEEEWELMADKARAHLKEKLEAEEMEMMKVEVQKLVDGLALE</sequence>
<dbReference type="Pfam" id="PF08487">
    <property type="entry name" value="VIT"/>
    <property type="match status" value="1"/>
</dbReference>
<dbReference type="SUPFAM" id="SSF53300">
    <property type="entry name" value="vWA-like"/>
    <property type="match status" value="1"/>
</dbReference>
<feature type="compositionally biased region" description="Low complexity" evidence="1">
    <location>
        <begin position="808"/>
        <end position="824"/>
    </location>
</feature>
<feature type="compositionally biased region" description="Gly residues" evidence="1">
    <location>
        <begin position="712"/>
        <end position="727"/>
    </location>
</feature>
<feature type="compositionally biased region" description="Low complexity" evidence="1">
    <location>
        <begin position="783"/>
        <end position="793"/>
    </location>
</feature>
<dbReference type="Proteomes" id="UP001447188">
    <property type="component" value="Unassembled WGS sequence"/>
</dbReference>
<accession>A0ABR3GFC5</accession>
<evidence type="ECO:0000259" key="3">
    <source>
        <dbReference type="PROSITE" id="PS51468"/>
    </source>
</evidence>
<comment type="caution">
    <text evidence="4">The sequence shown here is derived from an EMBL/GenBank/DDBJ whole genome shotgun (WGS) entry which is preliminary data.</text>
</comment>
<dbReference type="Gene3D" id="3.40.50.410">
    <property type="entry name" value="von Willebrand factor, type A domain"/>
    <property type="match status" value="1"/>
</dbReference>
<dbReference type="SMART" id="SM00609">
    <property type="entry name" value="VIT"/>
    <property type="match status" value="1"/>
</dbReference>
<dbReference type="PANTHER" id="PTHR45737:SF6">
    <property type="entry name" value="VON WILLEBRAND FACTOR A DOMAIN-CONTAINING PROTEIN 5A"/>
    <property type="match status" value="1"/>
</dbReference>
<proteinExistence type="predicted"/>
<feature type="region of interest" description="Disordered" evidence="1">
    <location>
        <begin position="868"/>
        <end position="899"/>
    </location>
</feature>
<feature type="region of interest" description="Disordered" evidence="1">
    <location>
        <begin position="805"/>
        <end position="824"/>
    </location>
</feature>
<evidence type="ECO:0000313" key="4">
    <source>
        <dbReference type="EMBL" id="KAL0634634.1"/>
    </source>
</evidence>
<feature type="region of interest" description="Disordered" evidence="1">
    <location>
        <begin position="712"/>
        <end position="798"/>
    </location>
</feature>
<dbReference type="EMBL" id="JBBBZM010000089">
    <property type="protein sequence ID" value="KAL0634634.1"/>
    <property type="molecule type" value="Genomic_DNA"/>
</dbReference>
<feature type="domain" description="VIT" evidence="3">
    <location>
        <begin position="6"/>
        <end position="142"/>
    </location>
</feature>
<dbReference type="InterPro" id="IPR002035">
    <property type="entry name" value="VWF_A"/>
</dbReference>
<dbReference type="PANTHER" id="PTHR45737">
    <property type="entry name" value="VON WILLEBRAND FACTOR A DOMAIN-CONTAINING PROTEIN 5A"/>
    <property type="match status" value="1"/>
</dbReference>
<dbReference type="PROSITE" id="PS50234">
    <property type="entry name" value="VWFA"/>
    <property type="match status" value="1"/>
</dbReference>
<name>A0ABR3GFC5_9PEZI</name>
<feature type="domain" description="VWFA" evidence="2">
    <location>
        <begin position="306"/>
        <end position="474"/>
    </location>
</feature>
<gene>
    <name evidence="4" type="ORF">Q9L58_006427</name>
</gene>
<keyword evidence="5" id="KW-1185">Reference proteome</keyword>
<evidence type="ECO:0000313" key="5">
    <source>
        <dbReference type="Proteomes" id="UP001447188"/>
    </source>
</evidence>
<protein>
    <submittedName>
        <fullName evidence="4">Uncharacterized protein</fullName>
    </submittedName>
</protein>
<reference evidence="4 5" key="1">
    <citation type="submission" date="2024-02" db="EMBL/GenBank/DDBJ databases">
        <title>Discinaceae phylogenomics.</title>
        <authorList>
            <person name="Dirks A.C."/>
            <person name="James T.Y."/>
        </authorList>
    </citation>
    <scope>NUCLEOTIDE SEQUENCE [LARGE SCALE GENOMIC DNA]</scope>
    <source>
        <strain evidence="4 5">ACD0624</strain>
    </source>
</reference>
<organism evidence="4 5">
    <name type="scientific">Discina gigas</name>
    <dbReference type="NCBI Taxonomy" id="1032678"/>
    <lineage>
        <taxon>Eukaryota</taxon>
        <taxon>Fungi</taxon>
        <taxon>Dikarya</taxon>
        <taxon>Ascomycota</taxon>
        <taxon>Pezizomycotina</taxon>
        <taxon>Pezizomycetes</taxon>
        <taxon>Pezizales</taxon>
        <taxon>Discinaceae</taxon>
        <taxon>Discina</taxon>
    </lineage>
</organism>
<dbReference type="PROSITE" id="PS51468">
    <property type="entry name" value="VIT"/>
    <property type="match status" value="1"/>
</dbReference>
<dbReference type="SMART" id="SM00327">
    <property type="entry name" value="VWA"/>
    <property type="match status" value="1"/>
</dbReference>
<dbReference type="Pfam" id="PF13768">
    <property type="entry name" value="VWA_3"/>
    <property type="match status" value="1"/>
</dbReference>
<evidence type="ECO:0000256" key="1">
    <source>
        <dbReference type="SAM" id="MobiDB-lite"/>
    </source>
</evidence>